<dbReference type="PIRSF" id="PIRSF000089">
    <property type="entry name" value="Electra_flavoP_a"/>
    <property type="match status" value="1"/>
</dbReference>
<keyword evidence="2" id="KW-0274">FAD</keyword>
<feature type="binding site" evidence="2">
    <location>
        <position position="232"/>
    </location>
    <ligand>
        <name>FAD</name>
        <dbReference type="ChEBI" id="CHEBI:57692"/>
    </ligand>
</feature>
<comment type="similarity">
    <text evidence="1">Belongs to the ETF alpha-subunit/FixB family.</text>
</comment>
<evidence type="ECO:0000313" key="9">
    <source>
        <dbReference type="Proteomes" id="UP000284651"/>
    </source>
</evidence>
<evidence type="ECO:0000313" key="11">
    <source>
        <dbReference type="Proteomes" id="UP000285288"/>
    </source>
</evidence>
<dbReference type="Proteomes" id="UP000285288">
    <property type="component" value="Unassembled WGS sequence"/>
</dbReference>
<dbReference type="EMBL" id="QSGD01000004">
    <property type="protein sequence ID" value="RHB08944.1"/>
    <property type="molecule type" value="Genomic_DNA"/>
</dbReference>
<dbReference type="SMART" id="SM00893">
    <property type="entry name" value="ETF"/>
    <property type="match status" value="1"/>
</dbReference>
<evidence type="ECO:0000256" key="2">
    <source>
        <dbReference type="PIRSR" id="PIRSR000089-1"/>
    </source>
</evidence>
<keyword evidence="2" id="KW-0285">Flavoprotein</keyword>
<dbReference type="EMBL" id="QRYQ01000024">
    <property type="protein sequence ID" value="RGU89691.1"/>
    <property type="molecule type" value="Genomic_DNA"/>
</dbReference>
<feature type="binding site" evidence="2">
    <location>
        <position position="307"/>
    </location>
    <ligand>
        <name>FAD</name>
        <dbReference type="ChEBI" id="CHEBI:57692"/>
    </ligand>
</feature>
<dbReference type="PANTHER" id="PTHR43153">
    <property type="entry name" value="ELECTRON TRANSFER FLAVOPROTEIN ALPHA"/>
    <property type="match status" value="1"/>
</dbReference>
<feature type="binding site" evidence="2">
    <location>
        <begin position="255"/>
        <end position="256"/>
    </location>
    <ligand>
        <name>FAD</name>
        <dbReference type="ChEBI" id="CHEBI:57692"/>
    </ligand>
</feature>
<dbReference type="GO" id="GO:0033539">
    <property type="term" value="P:fatty acid beta-oxidation using acyl-CoA dehydrogenase"/>
    <property type="evidence" value="ECO:0007669"/>
    <property type="project" value="TreeGrafter"/>
</dbReference>
<protein>
    <submittedName>
        <fullName evidence="5">Electron transfer flavoprotein subunit alpha/FixB family protein</fullName>
    </submittedName>
</protein>
<dbReference type="InterPro" id="IPR014731">
    <property type="entry name" value="ETF_asu_C"/>
</dbReference>
<name>A0A395W4K8_9FIRM</name>
<dbReference type="InterPro" id="IPR033947">
    <property type="entry name" value="ETF_alpha_N"/>
</dbReference>
<comment type="cofactor">
    <cofactor evidence="2">
        <name>FAD</name>
        <dbReference type="ChEBI" id="CHEBI:57692"/>
    </cofactor>
    <text evidence="2">Binds 1 FAD per dimer.</text>
</comment>
<accession>A0A395W4K8</accession>
<dbReference type="Pfam" id="PF00766">
    <property type="entry name" value="ETF_alpha"/>
    <property type="match status" value="1"/>
</dbReference>
<dbReference type="RefSeq" id="WP_003865004.1">
    <property type="nucleotide sequence ID" value="NZ_CABLCL010000068.1"/>
</dbReference>
<dbReference type="InterPro" id="IPR014729">
    <property type="entry name" value="Rossmann-like_a/b/a_fold"/>
</dbReference>
<dbReference type="PANTHER" id="PTHR43153:SF1">
    <property type="entry name" value="ELECTRON TRANSFER FLAVOPROTEIN SUBUNIT ALPHA, MITOCHONDRIAL"/>
    <property type="match status" value="1"/>
</dbReference>
<dbReference type="InterPro" id="IPR029035">
    <property type="entry name" value="DHS-like_NAD/FAD-binding_dom"/>
</dbReference>
<dbReference type="Proteomes" id="UP000285274">
    <property type="component" value="Unassembled WGS sequence"/>
</dbReference>
<reference evidence="8 9" key="1">
    <citation type="submission" date="2018-08" db="EMBL/GenBank/DDBJ databases">
        <title>A genome reference for cultivated species of the human gut microbiota.</title>
        <authorList>
            <person name="Zou Y."/>
            <person name="Xue W."/>
            <person name="Luo G."/>
        </authorList>
    </citation>
    <scope>NUCLEOTIDE SEQUENCE [LARGE SCALE GENOMIC DNA]</scope>
    <source>
        <strain evidence="6 9">AF10-31</strain>
        <strain evidence="5 8">AF15-20</strain>
        <strain evidence="4 10">AF22-10AC</strain>
        <strain evidence="7 11">AM42-13AC</strain>
    </source>
</reference>
<dbReference type="CDD" id="cd01715">
    <property type="entry name" value="ETF_alpha"/>
    <property type="match status" value="1"/>
</dbReference>
<dbReference type="InterPro" id="IPR014730">
    <property type="entry name" value="ETF_a/b_N"/>
</dbReference>
<dbReference type="Proteomes" id="UP000265489">
    <property type="component" value="Unassembled WGS sequence"/>
</dbReference>
<dbReference type="SUPFAM" id="SSF52467">
    <property type="entry name" value="DHS-like NAD/FAD-binding domain"/>
    <property type="match status" value="1"/>
</dbReference>
<feature type="domain" description="Electron transfer flavoprotein alpha/beta-subunit N-terminal" evidence="3">
    <location>
        <begin position="10"/>
        <end position="211"/>
    </location>
</feature>
<evidence type="ECO:0000313" key="10">
    <source>
        <dbReference type="Proteomes" id="UP000285274"/>
    </source>
</evidence>
<dbReference type="EMBL" id="QSAT01000030">
    <property type="protein sequence ID" value="RGW73801.1"/>
    <property type="molecule type" value="Genomic_DNA"/>
</dbReference>
<dbReference type="GO" id="GO:0050660">
    <property type="term" value="F:flavin adenine dinucleotide binding"/>
    <property type="evidence" value="ECO:0007669"/>
    <property type="project" value="InterPro"/>
</dbReference>
<evidence type="ECO:0000313" key="7">
    <source>
        <dbReference type="EMBL" id="RHB08944.1"/>
    </source>
</evidence>
<proteinExistence type="inferred from homology"/>
<dbReference type="EMBL" id="QRVM01000022">
    <property type="protein sequence ID" value="RGS46502.1"/>
    <property type="molecule type" value="Genomic_DNA"/>
</dbReference>
<dbReference type="AlphaFoldDB" id="A0A395W4K8"/>
<sequence>MARFEEYKDIFVFVEQENGNIAEVSYELISEARKLVASIPEFGYKVVGVLLGENVKEKAQEVISHGADKVIVVDDALLKDYSTQFYADALTQVVLAHKPDSMLTGATPLGRDLAPRVAARLNVGLTADATKIEVDLEYAKETGESLLDVTRPTFGGNLFGTIVCKDTRPQMATIRPKVFELAPTDTTRTGEVEEFTPSWTTTDPQVFVEKVIEKVKADVDITKANILVGAGRGAENCLDVLQKVADELGGVVCCTRAVVEDGFLDKDRQVGQTGKTVRPSLYIACGISGAVQHCAGMDKSDLIISINRDPQAEIFNISNMGFVGDCATVLPLLVESIKAAKAE</sequence>
<dbReference type="GO" id="GO:0009055">
    <property type="term" value="F:electron transfer activity"/>
    <property type="evidence" value="ECO:0007669"/>
    <property type="project" value="InterPro"/>
</dbReference>
<feature type="binding site" evidence="2">
    <location>
        <begin position="286"/>
        <end position="293"/>
    </location>
    <ligand>
        <name>FAD</name>
        <dbReference type="ChEBI" id="CHEBI:57692"/>
    </ligand>
</feature>
<dbReference type="Gene3D" id="3.40.50.620">
    <property type="entry name" value="HUPs"/>
    <property type="match status" value="1"/>
</dbReference>
<organism evidence="5 8">
    <name type="scientific">Holdemanella biformis</name>
    <dbReference type="NCBI Taxonomy" id="1735"/>
    <lineage>
        <taxon>Bacteria</taxon>
        <taxon>Bacillati</taxon>
        <taxon>Bacillota</taxon>
        <taxon>Erysipelotrichia</taxon>
        <taxon>Erysipelotrichales</taxon>
        <taxon>Erysipelotrichaceae</taxon>
        <taxon>Holdemanella</taxon>
    </lineage>
</organism>
<dbReference type="Pfam" id="PF01012">
    <property type="entry name" value="ETF"/>
    <property type="match status" value="1"/>
</dbReference>
<evidence type="ECO:0000256" key="1">
    <source>
        <dbReference type="ARBA" id="ARBA00005817"/>
    </source>
</evidence>
<comment type="caution">
    <text evidence="5">The sequence shown here is derived from an EMBL/GenBank/DDBJ whole genome shotgun (WGS) entry which is preliminary data.</text>
</comment>
<dbReference type="Proteomes" id="UP000284651">
    <property type="component" value="Unassembled WGS sequence"/>
</dbReference>
<dbReference type="SUPFAM" id="SSF52402">
    <property type="entry name" value="Adenine nucleotide alpha hydrolases-like"/>
    <property type="match status" value="1"/>
</dbReference>
<dbReference type="InterPro" id="IPR001308">
    <property type="entry name" value="ETF_a/FixB"/>
</dbReference>
<evidence type="ECO:0000313" key="8">
    <source>
        <dbReference type="Proteomes" id="UP000265489"/>
    </source>
</evidence>
<evidence type="ECO:0000313" key="6">
    <source>
        <dbReference type="EMBL" id="RGW73801.1"/>
    </source>
</evidence>
<evidence type="ECO:0000313" key="4">
    <source>
        <dbReference type="EMBL" id="RGS46502.1"/>
    </source>
</evidence>
<dbReference type="Gene3D" id="3.40.50.1220">
    <property type="entry name" value="TPP-binding domain"/>
    <property type="match status" value="1"/>
</dbReference>
<evidence type="ECO:0000313" key="5">
    <source>
        <dbReference type="EMBL" id="RGU89691.1"/>
    </source>
</evidence>
<gene>
    <name evidence="7" type="ORF">DW907_02080</name>
    <name evidence="6" type="ORF">DWV56_09035</name>
    <name evidence="5" type="ORF">DWW32_10375</name>
    <name evidence="4" type="ORF">DWX92_06065</name>
</gene>
<dbReference type="GeneID" id="66578811"/>
<feature type="binding site" evidence="2">
    <location>
        <begin position="269"/>
        <end position="273"/>
    </location>
    <ligand>
        <name>FAD</name>
        <dbReference type="ChEBI" id="CHEBI:57692"/>
    </ligand>
</feature>
<evidence type="ECO:0000259" key="3">
    <source>
        <dbReference type="SMART" id="SM00893"/>
    </source>
</evidence>